<keyword evidence="1" id="KW-1185">Reference proteome</keyword>
<dbReference type="Proteomes" id="UP000036681">
    <property type="component" value="Unplaced"/>
</dbReference>
<dbReference type="WBParaSite" id="ALUE_0001350101-mRNA-1">
    <property type="protein sequence ID" value="ALUE_0001350101-mRNA-1"/>
    <property type="gene ID" value="ALUE_0001350101"/>
</dbReference>
<evidence type="ECO:0000313" key="1">
    <source>
        <dbReference type="Proteomes" id="UP000036681"/>
    </source>
</evidence>
<proteinExistence type="predicted"/>
<accession>A0A0M3I872</accession>
<reference evidence="2" key="1">
    <citation type="submission" date="2017-02" db="UniProtKB">
        <authorList>
            <consortium name="WormBaseParasite"/>
        </authorList>
    </citation>
    <scope>IDENTIFICATION</scope>
</reference>
<organism evidence="1 2">
    <name type="scientific">Ascaris lumbricoides</name>
    <name type="common">Giant roundworm</name>
    <dbReference type="NCBI Taxonomy" id="6252"/>
    <lineage>
        <taxon>Eukaryota</taxon>
        <taxon>Metazoa</taxon>
        <taxon>Ecdysozoa</taxon>
        <taxon>Nematoda</taxon>
        <taxon>Chromadorea</taxon>
        <taxon>Rhabditida</taxon>
        <taxon>Spirurina</taxon>
        <taxon>Ascaridomorpha</taxon>
        <taxon>Ascaridoidea</taxon>
        <taxon>Ascarididae</taxon>
        <taxon>Ascaris</taxon>
    </lineage>
</organism>
<name>A0A0M3I872_ASCLU</name>
<protein>
    <submittedName>
        <fullName evidence="2">Uncharacterized protein</fullName>
    </submittedName>
</protein>
<sequence>MCNLQTLLPSNAQYSKIEWQQAKLSGNRLDYLVLKKENCVSLMCMQCDRRGGWYSPKENEKAIERCQLGLLPPTRCLNASATHCILSYYRKGLESSRLIISSHATVLQTPVAVHL</sequence>
<dbReference type="AlphaFoldDB" id="A0A0M3I872"/>
<evidence type="ECO:0000313" key="2">
    <source>
        <dbReference type="WBParaSite" id="ALUE_0001350101-mRNA-1"/>
    </source>
</evidence>